<proteinExistence type="predicted"/>
<keyword evidence="2" id="KW-0812">Transmembrane</keyword>
<organism evidence="3 4">
    <name type="scientific">Reticulibacter mediterranei</name>
    <dbReference type="NCBI Taxonomy" id="2778369"/>
    <lineage>
        <taxon>Bacteria</taxon>
        <taxon>Bacillati</taxon>
        <taxon>Chloroflexota</taxon>
        <taxon>Ktedonobacteria</taxon>
        <taxon>Ktedonobacterales</taxon>
        <taxon>Reticulibacteraceae</taxon>
        <taxon>Reticulibacter</taxon>
    </lineage>
</organism>
<dbReference type="Proteomes" id="UP000597444">
    <property type="component" value="Unassembled WGS sequence"/>
</dbReference>
<keyword evidence="4" id="KW-1185">Reference proteome</keyword>
<name>A0A8J3IR40_9CHLR</name>
<feature type="compositionally biased region" description="Low complexity" evidence="1">
    <location>
        <begin position="155"/>
        <end position="165"/>
    </location>
</feature>
<feature type="transmembrane region" description="Helical" evidence="2">
    <location>
        <begin position="34"/>
        <end position="51"/>
    </location>
</feature>
<dbReference type="EMBL" id="BNJK01000001">
    <property type="protein sequence ID" value="GHO96980.1"/>
    <property type="molecule type" value="Genomic_DNA"/>
</dbReference>
<sequence>MSRNRRSNANRVAGGIALLGLILAFTTGSGGLNVPIFFVALAFASLVGSLGTPNRASILGGMHAFVWLLMVAAFITTGTAHVFFFGIIASLLLGLFGRALFAQRMQNNPPMRNRPTTPYYQPSNKVPEEPPYRGYEQGYRPSASQPAEPPPPSDQYEQPQAQYPQQMPPQQ</sequence>
<keyword evidence="2" id="KW-0472">Membrane</keyword>
<feature type="transmembrane region" description="Helical" evidence="2">
    <location>
        <begin position="58"/>
        <end position="76"/>
    </location>
</feature>
<protein>
    <submittedName>
        <fullName evidence="3">Uncharacterized protein</fullName>
    </submittedName>
</protein>
<feature type="region of interest" description="Disordered" evidence="1">
    <location>
        <begin position="107"/>
        <end position="171"/>
    </location>
</feature>
<gene>
    <name evidence="3" type="ORF">KSF_070280</name>
</gene>
<comment type="caution">
    <text evidence="3">The sequence shown here is derived from an EMBL/GenBank/DDBJ whole genome shotgun (WGS) entry which is preliminary data.</text>
</comment>
<evidence type="ECO:0000313" key="4">
    <source>
        <dbReference type="Proteomes" id="UP000597444"/>
    </source>
</evidence>
<accession>A0A8J3IR40</accession>
<feature type="transmembrane region" description="Helical" evidence="2">
    <location>
        <begin position="82"/>
        <end position="101"/>
    </location>
</feature>
<evidence type="ECO:0000313" key="3">
    <source>
        <dbReference type="EMBL" id="GHO96980.1"/>
    </source>
</evidence>
<evidence type="ECO:0000256" key="1">
    <source>
        <dbReference type="SAM" id="MobiDB-lite"/>
    </source>
</evidence>
<keyword evidence="2" id="KW-1133">Transmembrane helix</keyword>
<dbReference type="AlphaFoldDB" id="A0A8J3IR40"/>
<dbReference type="RefSeq" id="WP_220207568.1">
    <property type="nucleotide sequence ID" value="NZ_BNJK01000001.1"/>
</dbReference>
<feature type="compositionally biased region" description="Low complexity" evidence="1">
    <location>
        <begin position="107"/>
        <end position="118"/>
    </location>
</feature>
<evidence type="ECO:0000256" key="2">
    <source>
        <dbReference type="SAM" id="Phobius"/>
    </source>
</evidence>
<reference evidence="3" key="1">
    <citation type="submission" date="2020-10" db="EMBL/GenBank/DDBJ databases">
        <title>Taxonomic study of unclassified bacteria belonging to the class Ktedonobacteria.</title>
        <authorList>
            <person name="Yabe S."/>
            <person name="Wang C.M."/>
            <person name="Zheng Y."/>
            <person name="Sakai Y."/>
            <person name="Cavaletti L."/>
            <person name="Monciardini P."/>
            <person name="Donadio S."/>
        </authorList>
    </citation>
    <scope>NUCLEOTIDE SEQUENCE</scope>
    <source>
        <strain evidence="3">ID150040</strain>
    </source>
</reference>